<accession>A0ACC0JAH0</accession>
<dbReference type="Proteomes" id="UP001064048">
    <property type="component" value="Chromosome 13"/>
</dbReference>
<comment type="caution">
    <text evidence="1">The sequence shown here is derived from an EMBL/GenBank/DDBJ whole genome shotgun (WGS) entry which is preliminary data.</text>
</comment>
<proteinExistence type="predicted"/>
<evidence type="ECO:0000313" key="2">
    <source>
        <dbReference type="Proteomes" id="UP001064048"/>
    </source>
</evidence>
<evidence type="ECO:0000313" key="1">
    <source>
        <dbReference type="EMBL" id="KAI8421132.1"/>
    </source>
</evidence>
<gene>
    <name evidence="1" type="ORF">MSG28_008224</name>
</gene>
<keyword evidence="2" id="KW-1185">Reference proteome</keyword>
<reference evidence="1 2" key="1">
    <citation type="journal article" date="2022" name="Genome Biol. Evol.">
        <title>The Spruce Budworm Genome: Reconstructing the Evolutionary History of Antifreeze Proteins.</title>
        <authorList>
            <person name="Beliveau C."/>
            <person name="Gagne P."/>
            <person name="Picq S."/>
            <person name="Vernygora O."/>
            <person name="Keeling C.I."/>
            <person name="Pinkney K."/>
            <person name="Doucet D."/>
            <person name="Wen F."/>
            <person name="Johnston J.S."/>
            <person name="Maaroufi H."/>
            <person name="Boyle B."/>
            <person name="Laroche J."/>
            <person name="Dewar K."/>
            <person name="Juretic N."/>
            <person name="Blackburn G."/>
            <person name="Nisole A."/>
            <person name="Brunet B."/>
            <person name="Brandao M."/>
            <person name="Lumley L."/>
            <person name="Duan J."/>
            <person name="Quan G."/>
            <person name="Lucarotti C.J."/>
            <person name="Roe A.D."/>
            <person name="Sperling F.A.H."/>
            <person name="Levesque R.C."/>
            <person name="Cusson M."/>
        </authorList>
    </citation>
    <scope>NUCLEOTIDE SEQUENCE [LARGE SCALE GENOMIC DNA]</scope>
    <source>
        <strain evidence="1">Glfc:IPQL:Cfum</strain>
    </source>
</reference>
<sequence>MDLETLIAYNEASEDEEVEEEENDTDNEELAEIEDDNGDAVALFLQSPRGHTILQYDGHRYRKTYRSKHGVRWNCSTNKRCTAFLYLNDNDEIIMANKTHKHGQPVNENIDADQTDTAVVITSRKGKEMLLFRKYTYRKQYSKVNRTRWVCSTLKNCRACVFTDNNNFITSAFEEHCHNPPKYYLKPDHVLEAIRDPVDE</sequence>
<name>A0ACC0JAH0_CHOFU</name>
<protein>
    <submittedName>
        <fullName evidence="1">Uncharacterized protein</fullName>
    </submittedName>
</protein>
<organism evidence="1 2">
    <name type="scientific">Choristoneura fumiferana</name>
    <name type="common">Spruce budworm moth</name>
    <name type="synonym">Archips fumiferana</name>
    <dbReference type="NCBI Taxonomy" id="7141"/>
    <lineage>
        <taxon>Eukaryota</taxon>
        <taxon>Metazoa</taxon>
        <taxon>Ecdysozoa</taxon>
        <taxon>Arthropoda</taxon>
        <taxon>Hexapoda</taxon>
        <taxon>Insecta</taxon>
        <taxon>Pterygota</taxon>
        <taxon>Neoptera</taxon>
        <taxon>Endopterygota</taxon>
        <taxon>Lepidoptera</taxon>
        <taxon>Glossata</taxon>
        <taxon>Ditrysia</taxon>
        <taxon>Tortricoidea</taxon>
        <taxon>Tortricidae</taxon>
        <taxon>Tortricinae</taxon>
        <taxon>Choristoneura</taxon>
    </lineage>
</organism>
<dbReference type="EMBL" id="CM046113">
    <property type="protein sequence ID" value="KAI8421132.1"/>
    <property type="molecule type" value="Genomic_DNA"/>
</dbReference>